<name>A0ABW0YXZ9_9ACTN</name>
<comment type="caution">
    <text evidence="3">The sequence shown here is derived from an EMBL/GenBank/DDBJ whole genome shotgun (WGS) entry which is preliminary data.</text>
</comment>
<evidence type="ECO:0000256" key="2">
    <source>
        <dbReference type="SAM" id="MobiDB-lite"/>
    </source>
</evidence>
<evidence type="ECO:0000256" key="1">
    <source>
        <dbReference type="ARBA" id="ARBA00022801"/>
    </source>
</evidence>
<gene>
    <name evidence="3" type="ORF">ACFP1Z_07995</name>
</gene>
<evidence type="ECO:0000313" key="4">
    <source>
        <dbReference type="Proteomes" id="UP001596083"/>
    </source>
</evidence>
<dbReference type="SUPFAM" id="SSF63817">
    <property type="entry name" value="Sortase"/>
    <property type="match status" value="1"/>
</dbReference>
<dbReference type="Pfam" id="PF04203">
    <property type="entry name" value="Sortase"/>
    <property type="match status" value="1"/>
</dbReference>
<dbReference type="EMBL" id="JBHSPB010000004">
    <property type="protein sequence ID" value="MFC5720109.1"/>
    <property type="molecule type" value="Genomic_DNA"/>
</dbReference>
<dbReference type="InterPro" id="IPR042001">
    <property type="entry name" value="Sortase_F"/>
</dbReference>
<evidence type="ECO:0000313" key="3">
    <source>
        <dbReference type="EMBL" id="MFC5720109.1"/>
    </source>
</evidence>
<dbReference type="InterPro" id="IPR005754">
    <property type="entry name" value="Sortase"/>
</dbReference>
<dbReference type="Proteomes" id="UP001596083">
    <property type="component" value="Unassembled WGS sequence"/>
</dbReference>
<dbReference type="InterPro" id="IPR023365">
    <property type="entry name" value="Sortase_dom-sf"/>
</dbReference>
<dbReference type="NCBIfam" id="NF033748">
    <property type="entry name" value="class_F_sortase"/>
    <property type="match status" value="1"/>
</dbReference>
<feature type="compositionally biased region" description="Low complexity" evidence="2">
    <location>
        <begin position="35"/>
        <end position="48"/>
    </location>
</feature>
<accession>A0ABW0YXZ9</accession>
<feature type="region of interest" description="Disordered" evidence="2">
    <location>
        <begin position="32"/>
        <end position="51"/>
    </location>
</feature>
<dbReference type="RefSeq" id="WP_390315216.1">
    <property type="nucleotide sequence ID" value="NZ_JBHSPB010000004.1"/>
</dbReference>
<keyword evidence="1" id="KW-0378">Hydrolase</keyword>
<proteinExistence type="predicted"/>
<sequence>MSRSRPSLSVLALPALLASVLGAVLAGCSLGGERPAASATPASPEEPAGVSIPSIGVRSQLLRLGLNKDATVQVPPPEKGKTAGWYTGGAVPGERGPAVIIGHDDGPDGQAVFHELHRLGKGDVVDVERGDGTVLHFTVTGTEKVAKNSFPAKKVYGDTTERALRLVTCACELDANGHPVRSLIVYATLKS</sequence>
<dbReference type="CDD" id="cd05829">
    <property type="entry name" value="Sortase_F"/>
    <property type="match status" value="1"/>
</dbReference>
<keyword evidence="4" id="KW-1185">Reference proteome</keyword>
<dbReference type="PROSITE" id="PS51257">
    <property type="entry name" value="PROKAR_LIPOPROTEIN"/>
    <property type="match status" value="1"/>
</dbReference>
<reference evidence="4" key="1">
    <citation type="journal article" date="2019" name="Int. J. Syst. Evol. Microbiol.">
        <title>The Global Catalogue of Microorganisms (GCM) 10K type strain sequencing project: providing services to taxonomists for standard genome sequencing and annotation.</title>
        <authorList>
            <consortium name="The Broad Institute Genomics Platform"/>
            <consortium name="The Broad Institute Genome Sequencing Center for Infectious Disease"/>
            <person name="Wu L."/>
            <person name="Ma J."/>
        </authorList>
    </citation>
    <scope>NUCLEOTIDE SEQUENCE [LARGE SCALE GENOMIC DNA]</scope>
    <source>
        <strain evidence="4">CGMCC 4.7304</strain>
    </source>
</reference>
<organism evidence="3 4">
    <name type="scientific">Streptomyces gamaensis</name>
    <dbReference type="NCBI Taxonomy" id="1763542"/>
    <lineage>
        <taxon>Bacteria</taxon>
        <taxon>Bacillati</taxon>
        <taxon>Actinomycetota</taxon>
        <taxon>Actinomycetes</taxon>
        <taxon>Kitasatosporales</taxon>
        <taxon>Streptomycetaceae</taxon>
        <taxon>Streptomyces</taxon>
    </lineage>
</organism>
<protein>
    <submittedName>
        <fullName evidence="3">Class F sortase</fullName>
    </submittedName>
</protein>
<dbReference type="Gene3D" id="2.40.260.10">
    <property type="entry name" value="Sortase"/>
    <property type="match status" value="1"/>
</dbReference>